<proteinExistence type="predicted"/>
<protein>
    <submittedName>
        <fullName evidence="1">Uncharacterized protein</fullName>
    </submittedName>
</protein>
<sequence>MYCSIVRGSSRALILQFSLDLYPLDNLL</sequence>
<dbReference type="EMBL" id="GGEC01058755">
    <property type="protein sequence ID" value="MBX39239.1"/>
    <property type="molecule type" value="Transcribed_RNA"/>
</dbReference>
<organism evidence="1">
    <name type="scientific">Rhizophora mucronata</name>
    <name type="common">Asiatic mangrove</name>
    <dbReference type="NCBI Taxonomy" id="61149"/>
    <lineage>
        <taxon>Eukaryota</taxon>
        <taxon>Viridiplantae</taxon>
        <taxon>Streptophyta</taxon>
        <taxon>Embryophyta</taxon>
        <taxon>Tracheophyta</taxon>
        <taxon>Spermatophyta</taxon>
        <taxon>Magnoliopsida</taxon>
        <taxon>eudicotyledons</taxon>
        <taxon>Gunneridae</taxon>
        <taxon>Pentapetalae</taxon>
        <taxon>rosids</taxon>
        <taxon>fabids</taxon>
        <taxon>Malpighiales</taxon>
        <taxon>Rhizophoraceae</taxon>
        <taxon>Rhizophora</taxon>
    </lineage>
</organism>
<reference evidence="1" key="1">
    <citation type="submission" date="2018-02" db="EMBL/GenBank/DDBJ databases">
        <title>Rhizophora mucronata_Transcriptome.</title>
        <authorList>
            <person name="Meera S.P."/>
            <person name="Sreeshan A."/>
            <person name="Augustine A."/>
        </authorList>
    </citation>
    <scope>NUCLEOTIDE SEQUENCE</scope>
    <source>
        <tissue evidence="1">Leaf</tissue>
    </source>
</reference>
<name>A0A2P2N9U1_RHIMU</name>
<dbReference type="AlphaFoldDB" id="A0A2P2N9U1"/>
<evidence type="ECO:0000313" key="1">
    <source>
        <dbReference type="EMBL" id="MBX39239.1"/>
    </source>
</evidence>
<accession>A0A2P2N9U1</accession>